<dbReference type="EMBL" id="CP039355">
    <property type="protein sequence ID" value="QCE14819.1"/>
    <property type="molecule type" value="Genomic_DNA"/>
</dbReference>
<keyword evidence="2" id="KW-1185">Reference proteome</keyword>
<evidence type="ECO:0000313" key="2">
    <source>
        <dbReference type="Proteomes" id="UP000501690"/>
    </source>
</evidence>
<accession>A0A4D6NQM4</accession>
<dbReference type="AlphaFoldDB" id="A0A4D6NQM4"/>
<organism evidence="1 2">
    <name type="scientific">Vigna unguiculata</name>
    <name type="common">Cowpea</name>
    <dbReference type="NCBI Taxonomy" id="3917"/>
    <lineage>
        <taxon>Eukaryota</taxon>
        <taxon>Viridiplantae</taxon>
        <taxon>Streptophyta</taxon>
        <taxon>Embryophyta</taxon>
        <taxon>Tracheophyta</taxon>
        <taxon>Spermatophyta</taxon>
        <taxon>Magnoliopsida</taxon>
        <taxon>eudicotyledons</taxon>
        <taxon>Gunneridae</taxon>
        <taxon>Pentapetalae</taxon>
        <taxon>rosids</taxon>
        <taxon>fabids</taxon>
        <taxon>Fabales</taxon>
        <taxon>Fabaceae</taxon>
        <taxon>Papilionoideae</taxon>
        <taxon>50 kb inversion clade</taxon>
        <taxon>NPAAA clade</taxon>
        <taxon>indigoferoid/millettioid clade</taxon>
        <taxon>Phaseoleae</taxon>
        <taxon>Vigna</taxon>
    </lineage>
</organism>
<dbReference type="Proteomes" id="UP000501690">
    <property type="component" value="Linkage Group LG11"/>
</dbReference>
<reference evidence="1 2" key="1">
    <citation type="submission" date="2019-04" db="EMBL/GenBank/DDBJ databases">
        <title>An improved genome assembly and genetic linkage map for asparagus bean, Vigna unguiculata ssp. sesquipedialis.</title>
        <authorList>
            <person name="Xia Q."/>
            <person name="Zhang R."/>
            <person name="Dong Y."/>
        </authorList>
    </citation>
    <scope>NUCLEOTIDE SEQUENCE [LARGE SCALE GENOMIC DNA]</scope>
    <source>
        <tissue evidence="1">Leaf</tissue>
    </source>
</reference>
<evidence type="ECO:0000313" key="1">
    <source>
        <dbReference type="EMBL" id="QCE14819.1"/>
    </source>
</evidence>
<protein>
    <submittedName>
        <fullName evidence="1">Uncharacterized protein</fullName>
    </submittedName>
</protein>
<sequence length="91" mass="9660">MEVEEGVGLLLLRASMVPGLVRGVRCWYVNLKVFAPAAFSGVAACALQRWCFAVAVAMDLLQVGGVSQCCTFQAHSHGGWRSEDDEDGAGS</sequence>
<gene>
    <name evidence="1" type="ORF">DEO72_LG11g1825</name>
</gene>
<proteinExistence type="predicted"/>
<name>A0A4D6NQM4_VIGUN</name>